<accession>A0AA44QBW2</accession>
<dbReference type="EMBL" id="NVBO01000066">
    <property type="protein sequence ID" value="PFS02563.1"/>
    <property type="molecule type" value="Genomic_DNA"/>
</dbReference>
<evidence type="ECO:0000313" key="2">
    <source>
        <dbReference type="Proteomes" id="UP000226357"/>
    </source>
</evidence>
<sequence length="353" mass="41344">MTYKSRSNFINTLQRELLTSAQAAELLEVTQEKFELIIQNKNLEPIHQSDQGNLYLKREIKQLKTPSHPTLFKKNPIFFEQDATTSKAIEAFDDNIHLMDEITHIFVYLHALDAILDGFYIPLENTLSDKQTMDAPHFVIRDRLGNEMWFTGLNCGYRGTGPSGSSKIIQRIGISEQLAERVREHHEIVKYFKKENGKFEIHTKQSNIKKVTDYGIQCRYWNGKLIFLQEQDSHLRIDYKSAEFIEEYISLVPNIKDFIKDEARKKGYCNDNFLSNEVVYQVIIRDEFNRELWLCPLTSESLEPLKYQKNVHEILTFCGIHIEQPIETFPQSIKRMLGFIPPIKSYEILKSEN</sequence>
<comment type="caution">
    <text evidence="1">The sequence shown here is derived from an EMBL/GenBank/DDBJ whole genome shotgun (WGS) entry which is preliminary data.</text>
</comment>
<dbReference type="Proteomes" id="UP000226357">
    <property type="component" value="Unassembled WGS sequence"/>
</dbReference>
<gene>
    <name evidence="1" type="ORF">COK38_09260</name>
</gene>
<protein>
    <submittedName>
        <fullName evidence="1">Uncharacterized protein</fullName>
    </submittedName>
</protein>
<name>A0AA44QBW2_BACCE</name>
<reference evidence="1 2" key="1">
    <citation type="submission" date="2017-09" db="EMBL/GenBank/DDBJ databases">
        <title>Large-scale bioinformatics analysis of Bacillus genomes uncovers conserved roles of natural products in bacterial physiology.</title>
        <authorList>
            <consortium name="Agbiome Team Llc"/>
            <person name="Bleich R.M."/>
            <person name="Grubbs K.J."/>
            <person name="Santa Maria K.C."/>
            <person name="Allen S.E."/>
            <person name="Farag S."/>
            <person name="Shank E.A."/>
            <person name="Bowers A."/>
        </authorList>
    </citation>
    <scope>NUCLEOTIDE SEQUENCE [LARGE SCALE GENOMIC DNA]</scope>
    <source>
        <strain evidence="1 2">AFS067272</strain>
    </source>
</reference>
<proteinExistence type="predicted"/>
<dbReference type="AlphaFoldDB" id="A0AA44QBW2"/>
<organism evidence="1 2">
    <name type="scientific">Bacillus cereus</name>
    <dbReference type="NCBI Taxonomy" id="1396"/>
    <lineage>
        <taxon>Bacteria</taxon>
        <taxon>Bacillati</taxon>
        <taxon>Bacillota</taxon>
        <taxon>Bacilli</taxon>
        <taxon>Bacillales</taxon>
        <taxon>Bacillaceae</taxon>
        <taxon>Bacillus</taxon>
        <taxon>Bacillus cereus group</taxon>
    </lineage>
</organism>
<evidence type="ECO:0000313" key="1">
    <source>
        <dbReference type="EMBL" id="PFS02563.1"/>
    </source>
</evidence>
<dbReference type="RefSeq" id="WP_098523496.1">
    <property type="nucleotide sequence ID" value="NZ_NUYJ01000094.1"/>
</dbReference>